<evidence type="ECO:0000256" key="2">
    <source>
        <dbReference type="ARBA" id="ARBA00022723"/>
    </source>
</evidence>
<keyword evidence="1" id="KW-0645">Protease</keyword>
<evidence type="ECO:0000256" key="3">
    <source>
        <dbReference type="ARBA" id="ARBA00022801"/>
    </source>
</evidence>
<dbReference type="SUPFAM" id="SSF81296">
    <property type="entry name" value="E set domains"/>
    <property type="match status" value="1"/>
</dbReference>
<dbReference type="SUPFAM" id="SSF55486">
    <property type="entry name" value="Metalloproteases ('zincins'), catalytic domain"/>
    <property type="match status" value="1"/>
</dbReference>
<evidence type="ECO:0000313" key="7">
    <source>
        <dbReference type="EMBL" id="GAA3973580.1"/>
    </source>
</evidence>
<keyword evidence="8" id="KW-1185">Reference proteome</keyword>
<gene>
    <name evidence="7" type="ORF">GCM10022407_19210</name>
</gene>
<dbReference type="CDD" id="cd00102">
    <property type="entry name" value="IPT"/>
    <property type="match status" value="1"/>
</dbReference>
<evidence type="ECO:0000256" key="4">
    <source>
        <dbReference type="ARBA" id="ARBA00022833"/>
    </source>
</evidence>
<keyword evidence="3" id="KW-0378">Hydrolase</keyword>
<dbReference type="Gene3D" id="3.40.390.10">
    <property type="entry name" value="Collagenase (Catalytic Domain)"/>
    <property type="match status" value="1"/>
</dbReference>
<protein>
    <recommendedName>
        <fullName evidence="9">Por secretion system C-terminal sorting domain-containing protein</fullName>
    </recommendedName>
</protein>
<evidence type="ECO:0000313" key="8">
    <source>
        <dbReference type="Proteomes" id="UP001501556"/>
    </source>
</evidence>
<dbReference type="Proteomes" id="UP001501556">
    <property type="component" value="Unassembled WGS sequence"/>
</dbReference>
<reference evidence="8" key="1">
    <citation type="journal article" date="2019" name="Int. J. Syst. Evol. Microbiol.">
        <title>The Global Catalogue of Microorganisms (GCM) 10K type strain sequencing project: providing services to taxonomists for standard genome sequencing and annotation.</title>
        <authorList>
            <consortium name="The Broad Institute Genomics Platform"/>
            <consortium name="The Broad Institute Genome Sequencing Center for Infectious Disease"/>
            <person name="Wu L."/>
            <person name="Ma J."/>
        </authorList>
    </citation>
    <scope>NUCLEOTIDE SEQUENCE [LARGE SCALE GENOMIC DNA]</scope>
    <source>
        <strain evidence="8">JCM 17217</strain>
    </source>
</reference>
<dbReference type="Gene3D" id="2.60.40.10">
    <property type="entry name" value="Immunoglobulins"/>
    <property type="match status" value="1"/>
</dbReference>
<proteinExistence type="predicted"/>
<evidence type="ECO:0000259" key="6">
    <source>
        <dbReference type="Pfam" id="PF01833"/>
    </source>
</evidence>
<dbReference type="InterPro" id="IPR026444">
    <property type="entry name" value="Secre_tail"/>
</dbReference>
<name>A0ABP7PYZ3_9BACT</name>
<sequence length="683" mass="72835">MAVTLAAGLAGAGAAQAQGADTHCLLLPIEPARRAQQSALVVEAEVLDARSFWDAAHQRLFTRHRLRVFSLLKGAVADTTNLRVITEGGRLGLDQQVLTNTLQLRPGQQGVFFLMPVPWPGAGPAALTPVASQQGFIEFNPAEGTAAEPFRTYPTLGAAFYQEITRLTGQARRELRANPALAAAGLAQRGTLAPSITGFSPLSLTAGTGAVLTIDGDGFGSSRGSGFVEFKNADDGGATRVKARDADYLTWTNARIQVRVPSSSGGRPAGSGQVRVTASDQLTVESAGSLTVVYALTNVESTTGNLLQRPNHIALNTTGGLTFRFAPNFTLSPAPPAAWQRALATWRCQTGMNWEVGSPNPTNNIVEDGQNVIAFDNGPELPDRVLGRTITHYRGCFAPNGELVFWVKEIDMQFDDAANFQFGPAPPITPQLDFESVAVHELGHAQQLSHLNLPGAVMHFAIGRGQNTRSLNLASDVAGGRQVLRGRSFRNLGCGGPALLPAPLTAFTARYEPASGTTVSWVTRDECFLNGFVVERSQSGDTTTWEPLATVAPRAPTGQYQLVDPRPASGLLYYRLRLRRPDGSLDNTAPILLSTEGANASASIFPNPVTDDFLRLQYPAAADGAVVFRIYDALGRSVRASSLTTTTGLNVLTLSVAGLVPGFYVLHWLDAQGRTGQRNFVRL</sequence>
<accession>A0ABP7PYZ3</accession>
<keyword evidence="2" id="KW-0479">Metal-binding</keyword>
<organism evidence="7 8">
    <name type="scientific">Hymenobacter antarcticus</name>
    <dbReference type="NCBI Taxonomy" id="486270"/>
    <lineage>
        <taxon>Bacteria</taxon>
        <taxon>Pseudomonadati</taxon>
        <taxon>Bacteroidota</taxon>
        <taxon>Cytophagia</taxon>
        <taxon>Cytophagales</taxon>
        <taxon>Hymenobacteraceae</taxon>
        <taxon>Hymenobacter</taxon>
    </lineage>
</organism>
<dbReference type="EMBL" id="BAABDI010000011">
    <property type="protein sequence ID" value="GAA3973580.1"/>
    <property type="molecule type" value="Genomic_DNA"/>
</dbReference>
<dbReference type="Pfam" id="PF00413">
    <property type="entry name" value="Peptidase_M10"/>
    <property type="match status" value="1"/>
</dbReference>
<dbReference type="InterPro" id="IPR024079">
    <property type="entry name" value="MetalloPept_cat_dom_sf"/>
</dbReference>
<dbReference type="InterPro" id="IPR001818">
    <property type="entry name" value="Pept_M10_metallopeptidase"/>
</dbReference>
<keyword evidence="4" id="KW-0862">Zinc</keyword>
<comment type="caution">
    <text evidence="7">The sequence shown here is derived from an EMBL/GenBank/DDBJ whole genome shotgun (WGS) entry which is preliminary data.</text>
</comment>
<feature type="domain" description="IPT/TIG" evidence="6">
    <location>
        <begin position="194"/>
        <end position="289"/>
    </location>
</feature>
<evidence type="ECO:0008006" key="9">
    <source>
        <dbReference type="Google" id="ProtNLM"/>
    </source>
</evidence>
<feature type="domain" description="Peptidase M10 metallopeptidase" evidence="5">
    <location>
        <begin position="411"/>
        <end position="476"/>
    </location>
</feature>
<evidence type="ECO:0000256" key="1">
    <source>
        <dbReference type="ARBA" id="ARBA00022670"/>
    </source>
</evidence>
<dbReference type="InterPro" id="IPR002909">
    <property type="entry name" value="IPT_dom"/>
</dbReference>
<evidence type="ECO:0000259" key="5">
    <source>
        <dbReference type="Pfam" id="PF00413"/>
    </source>
</evidence>
<dbReference type="InterPro" id="IPR014756">
    <property type="entry name" value="Ig_E-set"/>
</dbReference>
<dbReference type="NCBIfam" id="TIGR04183">
    <property type="entry name" value="Por_Secre_tail"/>
    <property type="match status" value="1"/>
</dbReference>
<dbReference type="Pfam" id="PF01833">
    <property type="entry name" value="TIG"/>
    <property type="match status" value="1"/>
</dbReference>
<dbReference type="InterPro" id="IPR013783">
    <property type="entry name" value="Ig-like_fold"/>
</dbReference>